<dbReference type="SUPFAM" id="SSF63380">
    <property type="entry name" value="Riboflavin synthase domain-like"/>
    <property type="match status" value="2"/>
</dbReference>
<feature type="domain" description="Flavodoxin-like" evidence="18">
    <location>
        <begin position="1199"/>
        <end position="1346"/>
    </location>
</feature>
<dbReference type="Pfam" id="PF02775">
    <property type="entry name" value="TPP_enzyme_C"/>
    <property type="match status" value="2"/>
</dbReference>
<keyword evidence="10" id="KW-0249">Electron transport</keyword>
<dbReference type="NCBIfam" id="TIGR02176">
    <property type="entry name" value="pyruv_ox_red"/>
    <property type="match status" value="2"/>
</dbReference>
<evidence type="ECO:0000256" key="2">
    <source>
        <dbReference type="ARBA" id="ARBA00001974"/>
    </source>
</evidence>
<dbReference type="Pfam" id="PF12838">
    <property type="entry name" value="Fer4_7"/>
    <property type="match status" value="1"/>
</dbReference>
<dbReference type="SUPFAM" id="SSF52922">
    <property type="entry name" value="TK C-terminal domain-like"/>
    <property type="match status" value="2"/>
</dbReference>
<dbReference type="PROSITE" id="PS50902">
    <property type="entry name" value="FLAVODOXIN_LIKE"/>
    <property type="match status" value="2"/>
</dbReference>
<dbReference type="Gene3D" id="1.20.990.10">
    <property type="entry name" value="NADPH-cytochrome p450 Reductase, Chain A, domain 3"/>
    <property type="match status" value="2"/>
</dbReference>
<dbReference type="InterPro" id="IPR001094">
    <property type="entry name" value="Flavdoxin-like"/>
</dbReference>
<dbReference type="PRINTS" id="PR00371">
    <property type="entry name" value="FPNCR"/>
</dbReference>
<dbReference type="FunFam" id="3.30.70.20:FF:000022">
    <property type="entry name" value="Pyruvate:ferredoxin (Flavodoxin) oxidoreductase"/>
    <property type="match status" value="2"/>
</dbReference>
<proteinExistence type="inferred from homology"/>
<dbReference type="InterPro" id="IPR017896">
    <property type="entry name" value="4Fe4S_Fe-S-bd"/>
</dbReference>
<dbReference type="InterPro" id="IPR011766">
    <property type="entry name" value="TPP_enzyme_TPP-bd"/>
</dbReference>
<feature type="domain" description="FAD-binding FR-type" evidence="20">
    <location>
        <begin position="1386"/>
        <end position="1627"/>
    </location>
</feature>
<gene>
    <name evidence="21" type="ORF">FOZ60_000961</name>
</gene>
<dbReference type="Gene3D" id="2.40.30.10">
    <property type="entry name" value="Translation factors"/>
    <property type="match status" value="2"/>
</dbReference>
<dbReference type="InterPro" id="IPR001433">
    <property type="entry name" value="OxRdtase_FAD/NAD-bd"/>
</dbReference>
<evidence type="ECO:0000256" key="7">
    <source>
        <dbReference type="ARBA" id="ARBA00022723"/>
    </source>
</evidence>
<dbReference type="GO" id="GO:0030976">
    <property type="term" value="F:thiamine pyrophosphate binding"/>
    <property type="evidence" value="ECO:0007669"/>
    <property type="project" value="InterPro"/>
</dbReference>
<dbReference type="PRINTS" id="PR00369">
    <property type="entry name" value="FLAVODOXIN"/>
</dbReference>
<dbReference type="EMBL" id="JABANP010000111">
    <property type="protein sequence ID" value="KAF4689950.1"/>
    <property type="molecule type" value="Genomic_DNA"/>
</dbReference>
<dbReference type="PROSITE" id="PS51379">
    <property type="entry name" value="4FE4S_FER_2"/>
    <property type="match status" value="4"/>
</dbReference>
<evidence type="ECO:0000256" key="17">
    <source>
        <dbReference type="ARBA" id="ARBA00076877"/>
    </source>
</evidence>
<dbReference type="InterPro" id="IPR008254">
    <property type="entry name" value="Flavodoxin/NO_synth"/>
</dbReference>
<keyword evidence="9" id="KW-0521">NADP</keyword>
<dbReference type="PROSITE" id="PS51384">
    <property type="entry name" value="FAD_FR"/>
    <property type="match status" value="2"/>
</dbReference>
<dbReference type="Gene3D" id="4.10.780.10">
    <property type="entry name" value="Pyruvate-flavodoxin oxidoreductase, EKR domain"/>
    <property type="match status" value="2"/>
</dbReference>
<comment type="caution">
    <text evidence="21">The sequence shown here is derived from an EMBL/GenBank/DDBJ whole genome shotgun (WGS) entry which is preliminary data.</text>
</comment>
<dbReference type="Gene3D" id="3.40.50.80">
    <property type="entry name" value="Nucleotide-binding domain of ferredoxin-NADP reductase (FNR) module"/>
    <property type="match status" value="2"/>
</dbReference>
<dbReference type="InterPro" id="IPR017938">
    <property type="entry name" value="Riboflavin_synthase-like_b-brl"/>
</dbReference>
<dbReference type="Gene3D" id="3.40.50.360">
    <property type="match status" value="2"/>
</dbReference>
<evidence type="ECO:0000259" key="20">
    <source>
        <dbReference type="PROSITE" id="PS51384"/>
    </source>
</evidence>
<dbReference type="Gene3D" id="3.40.50.970">
    <property type="match status" value="4"/>
</dbReference>
<protein>
    <recommendedName>
        <fullName evidence="16">pyruvate dehydrogenase (NADP(+))</fullName>
        <ecNumber evidence="16">1.2.1.51</ecNumber>
    </recommendedName>
    <alternativeName>
        <fullName evidence="17">Pyruvate:NADP(+) oxidoreductase</fullName>
    </alternativeName>
</protein>
<comment type="cofactor">
    <cofactor evidence="1">
        <name>FMN</name>
        <dbReference type="ChEBI" id="CHEBI:58210"/>
    </cofactor>
</comment>
<evidence type="ECO:0000256" key="3">
    <source>
        <dbReference type="ARBA" id="ARBA00022448"/>
    </source>
</evidence>
<dbReference type="GO" id="GO:0005506">
    <property type="term" value="F:iron ion binding"/>
    <property type="evidence" value="ECO:0007669"/>
    <property type="project" value="InterPro"/>
</dbReference>
<dbReference type="InterPro" id="IPR029039">
    <property type="entry name" value="Flavoprotein-like_sf"/>
</dbReference>
<keyword evidence="5" id="KW-0285">Flavoprotein</keyword>
<dbReference type="InterPro" id="IPR029061">
    <property type="entry name" value="THDP-binding"/>
</dbReference>
<dbReference type="SUPFAM" id="SSF52218">
    <property type="entry name" value="Flavoproteins"/>
    <property type="match status" value="2"/>
</dbReference>
<dbReference type="Pfam" id="PF00175">
    <property type="entry name" value="NAD_binding_1"/>
    <property type="match status" value="2"/>
</dbReference>
<dbReference type="InterPro" id="IPR001709">
    <property type="entry name" value="Flavoprot_Pyr_Nucl_cyt_Rdtase"/>
</dbReference>
<evidence type="ECO:0000256" key="1">
    <source>
        <dbReference type="ARBA" id="ARBA00001917"/>
    </source>
</evidence>
<evidence type="ECO:0000256" key="4">
    <source>
        <dbReference type="ARBA" id="ARBA00022485"/>
    </source>
</evidence>
<evidence type="ECO:0000313" key="22">
    <source>
        <dbReference type="Proteomes" id="UP000541610"/>
    </source>
</evidence>
<dbReference type="Gene3D" id="3.30.70.20">
    <property type="match status" value="2"/>
</dbReference>
<comment type="catalytic activity">
    <reaction evidence="14">
        <text>pyruvate + NADP(+) + CoA = acetyl-CoA + CO2 + NADPH</text>
        <dbReference type="Rhea" id="RHEA:17425"/>
        <dbReference type="ChEBI" id="CHEBI:15361"/>
        <dbReference type="ChEBI" id="CHEBI:16526"/>
        <dbReference type="ChEBI" id="CHEBI:57287"/>
        <dbReference type="ChEBI" id="CHEBI:57288"/>
        <dbReference type="ChEBI" id="CHEBI:57783"/>
        <dbReference type="ChEBI" id="CHEBI:58349"/>
        <dbReference type="EC" id="1.2.1.51"/>
    </reaction>
</comment>
<feature type="domain" description="4Fe-4S ferredoxin-type" evidence="19">
    <location>
        <begin position="694"/>
        <end position="723"/>
    </location>
</feature>
<evidence type="ECO:0000256" key="14">
    <source>
        <dbReference type="ARBA" id="ARBA00053024"/>
    </source>
</evidence>
<dbReference type="PANTHER" id="PTHR32154">
    <property type="entry name" value="PYRUVATE-FLAVODOXIN OXIDOREDUCTASE-RELATED"/>
    <property type="match status" value="1"/>
</dbReference>
<evidence type="ECO:0000256" key="5">
    <source>
        <dbReference type="ARBA" id="ARBA00022630"/>
    </source>
</evidence>
<feature type="domain" description="Flavodoxin-like" evidence="18">
    <location>
        <begin position="3011"/>
        <end position="3158"/>
    </location>
</feature>
<dbReference type="CDD" id="cd03377">
    <property type="entry name" value="TPP_PFOR_PNO"/>
    <property type="match status" value="2"/>
</dbReference>
<sequence length="3595" mass="396315">MDGCTAVCHSSYAMMDTAFIYPITPSSPAAELAEQWSALGVKNAFGDVPKITQMQSEAGASGALHGALAAGSLATTYTASQGLLLMVPNMYKIAGELLPCVMHVAARALAGQALSIFGDHQDVMAVRQTGFAMIDANTVQECHDMALISHLATLRARVPFVSFFDGFRLSHNIEKVDTLPYNQMRRMVDMKALNAHRARALNPNRPYVRGTNENPDVYFQQFEASNAFYDKTPKIVQEEMDRVGAVTGRHYDLFQWTGPKDAEAAVVVLGSGASVVEEALPYINAQGKKVGVVKPRLYRPWSSEDFLKSLPKTVKRIAVLDRTKEPGSLGEPLYLDVASTIQESDRTNIKVIGGRWGLGQKEFTPRCVAAVADNLYSQYPKDHFTVGIDDDVTNRSLPLNEELNVSHPKTVECLIYGYGSDGTVGANKNATKIIGDNTDLFVQAYFAYGSQKAGGLTMSHLRFGPEPIKSYYAVNKADYVGCHNPTYLDMYRMTDHLKENGTFCLNSPFTTVEEWNKHVPAGVRKALAEKNAKVFNVDAFKVAEECGMGRMINVVMQSAFFKLANVMDFKECIQLYKNTIRKSYGHRGEAVVQKNYNMIDKALDAITQIDVPAEWKNLSDGMLHYEQTYHNAIGGLAKEKSDINRSEFTKNVQAPIALLHGDDIPVSVFANDKIVGGKVPLGTAKTEKRGVALSVPVVDMDKCTQCNTCAMSCPHAVIRPFLLSQAEVDSKPATFETRKAKGGAEVAGLHYRIQVSPLDCTGCEVCVNACPDDALTMKHLADVSKAESPNWEYAMGLPDRSSRFDTTSLKGSQFHQPLLEFHGACAGCGETPYVRLLTQMFGDRMMIANATGCSSIWGAPYSSTPYTTRPDGTGPAWANSLFEDAAEYGMGMAVTTAVRRNALKARVQEVLLEGKDSPLSAELYTQLNEWVENFRNPAVCEALSKSLPSLLKAEASKDPAIQEILDASDLLPKISNWIIGGDGWSYDIGYGGLDHVIASGQDLNVLVLDTEAYSNTGGQKSKSTPIGAVAKFATKGHDVEKKNLAEMAIDYGTVYVASVAMGANYQQTLKAFSEAEAYDGCSLVVAYAPCIEHKNLDGMSHTMQHQATVAASGYFPLYRYNPMLKKMGKNPFVLDTKRITKSMDTVIKNEMRFGALKKRDADLYNEYTSQLTNWVHERYSKYQRWAALGQENISDGVPLTLLYGTETGTAEALSYRVAELARQRGYAVKVMQCDEMDVSELPDNKNLMVLCSTTGEGETPRTALDFTSQLQSAAKDSSNAHLLDGVQFGVFALGDSSYHHFCTAGKRIDELIAEMGGQRTVSVGLGNDQDDDKYETAFEDWMPSYWKSVNAPEPVDDGSIPDSQFEVRELDSDEAVVAPYERIMPPHTIQLGLKKNDRLTPSDYERDIRHLRFELDDGQDLPYLLGDVLNIHPMNEAGRVGAFLQSYGLNPKEMIKITPVSENIDARKRAAALRPRTISQLFEESLDIFGRPNRAFYKSLSKFAEDPKEKAELAMIGNPDDTKGRDLYTKLATETVTFADVLNKYTSARPSLDQLITLIPCTKPRLYSIASSPRFVGPKAIELAVVIVNWTTPSGVRRTGTATDYIQRIVPGHKTTATVTSGSFKFPESPMTPMIMAGLGTGLAPFRAFSQERAWMKRQGIQTGPMWLFYGCRHQNKDYIFGNELEGFVKEGAITELHPAFSRDQKEKVYVQNKIDENSARVYEDLIKKGGYFYLCGQAGQVENDIRSAVYRAIAKGENVSMEKAKEIFDDLADNDRYCPEVGALGASRNAMAASSRHFAGKASPSGGEWQTMDGCTAVCHSSYAMMDTAFIYPITPSSPAAELAEQWSALGVKNAFGDVPKITQMQSEAGASGALHGALAAGSLATTYTASQGLLLMIPNMYKIAGELLPCVMHVAARALAGQALSIFGDHQDVMAVRQTGFAMINADTVQECHDMALIAHLATLRARVPFVSFFDGFRLSHCIEKVDTLPYNQMRRMVDMKALNAHRARALNPNRPYVRGTNENPDVYFQQFEASNSFYDKTPQIVKEEMDRVGAVTGRHYDLFQWTGPKDAEAAVVVLGSGASVVEEALPYINSQGKKVGVLKPRLYRPWSSEDFLKSLPKTVKRIAVLDRTKEPGSLGEPLYLDVASTIQESDRTNIKVIGGRWGLGQKEFTPRCVAAVADNLYSQYPKDHFTVGIDDDVTKRSLPLNEELNVSHPKTVECLIYGYGSDGTVGANKNATKIIGDNTDLFVQAYFAYGSQKAGGLTMSHLRFGPEPIKSYYAVNKADYVGCHNPTYLDMYRMTDHLKEGGTFCLNSPFTSVEEWNKHVPAGVRKALAEKNAKVFNVDAFKVAEECGMGRMINVVMQSAFFKLANVMDFKECIQLYKNTIRKSYGHRGEAVVQKNYNMIDKALDAITQIDVPAEWKNLSDDMLHYEQTYHNAIGALAKEKSAINRSDFTKNVQAPIALLHGDEIPVSAFANDQIVGGKVPLGTAKTEKRGVALSVPVVDMDKCTQCNTCAMSCPHAVIRPFLLSQAEVDAKPDTFVTRKAKGGAEVAGLHYRIQVSPLDCTGCEVCVNACPDDALTMKHLADVSKAESPNWEYAMGLPDRSSRFDTTSLKGSQFHQPLLEFHGACAGCGETPYVRLLTQMFGDRMMIANATGCSSIWGAPYGSTPYTTRPDGTGPAWANSLFEDAAEYGMGMAVTTAVRRNALKARVQELLLEGKDSPLSPELYTQLNEWVENFRNPAVCEALSKSLPSLLKAEASKDPAIQEILDASDLLPKISNWIIGGDGWSYDIGYGGLDHVIASGQDLNVLVLDTEAYSNTGGQKSKSTPIGAVAKFATKGHDVEKKNLAEMAIDYGTVYVASVSMGANYQQTLKAFSEAEAYDGCSLVVAYAPCIEHKNLDGMSHTMQHQATVAASGYFPLYRYNPMLKKMGKNPFVLDTKRITQSMDAVIKNEMRFGALKKRDADLYNKYTSQLTDWVHERYSKYQRWAAMGQENISDGVPLTLLYGTETGTAEALSYRVAELARQRGYAVKVMQCDEMDVSELPENKNLMVLCSTTGEGETPRTALDFTSQLQSAAKDSSNAHLLDGVQYGVFALGDSSYHHFCTAGKRIDDLIAEMGGQRTVSVGLGNDQDDDKYETAFEDWMPSYWKAVNAPEPVDDGSIPDSQFEVRELDSDEAVVAPYERIMPPHTIQLGLKKNDRLTPSDYERDIRHLRFELDDGQDLPYLLGDVLNIHPMNEAGRVGAFLQSYGLNPKEMIKITPVSENIDARKRAAALRPRTISQLFEESLDIFGRPNRAFYKSLSKFAEDPKEKAELAMIGNPDDTKGRDLYTKLATETVTFADVLNKYTSARPSLDQLITLIPCTKPRLYSIASSPRFVGPKAIELAVVIVNWTTPSGVRRTGTATDYIQRIAPGHKTTATVTSGSFKFPESPMTPMIMAGLGTGLAPFRAFSQERAWMKRQGIQTGPMWLFYGCRHQNKDYIFGNELEGFVKEGAITELHPAFSRDQKEKVYVQNKIDENSARVYEDLIKKGGYFYLCGQAGQVENDIRSAVYRAIAKGENVSMEKAKEIFDDLADNDRYCPEVY</sequence>
<name>A0A7J6P2G3_PEROL</name>
<keyword evidence="11" id="KW-0560">Oxidoreductase</keyword>
<keyword evidence="7" id="KW-0479">Metal-binding</keyword>
<feature type="domain" description="4Fe-4S ferredoxin-type" evidence="19">
    <location>
        <begin position="751"/>
        <end position="780"/>
    </location>
</feature>
<comment type="cofactor">
    <cofactor evidence="2">
        <name>FAD</name>
        <dbReference type="ChEBI" id="CHEBI:57692"/>
    </cofactor>
</comment>
<dbReference type="InterPro" id="IPR050722">
    <property type="entry name" value="Pyruvate:ferred/Flavod_OxRd"/>
</dbReference>
<dbReference type="PROSITE" id="PS00198">
    <property type="entry name" value="4FE4S_FER_1"/>
    <property type="match status" value="2"/>
</dbReference>
<feature type="domain" description="FAD-binding FR-type" evidence="20">
    <location>
        <begin position="3198"/>
        <end position="3439"/>
    </location>
</feature>
<dbReference type="InterPro" id="IPR037112">
    <property type="entry name" value="Pyrv-flavodox_OxR_EKR_sf"/>
</dbReference>
<evidence type="ECO:0000256" key="13">
    <source>
        <dbReference type="ARBA" id="ARBA00023014"/>
    </source>
</evidence>
<evidence type="ECO:0000256" key="11">
    <source>
        <dbReference type="ARBA" id="ARBA00023002"/>
    </source>
</evidence>
<dbReference type="Pfam" id="PF01558">
    <property type="entry name" value="POR"/>
    <property type="match status" value="2"/>
</dbReference>
<feature type="domain" description="4Fe-4S ferredoxin-type" evidence="19">
    <location>
        <begin position="2506"/>
        <end position="2535"/>
    </location>
</feature>
<keyword evidence="3" id="KW-0813">Transport</keyword>
<dbReference type="Pfam" id="PF17147">
    <property type="entry name" value="PFOR_II"/>
    <property type="match status" value="2"/>
</dbReference>
<dbReference type="CDD" id="cd07034">
    <property type="entry name" value="TPP_PYR_PFOR_IOR-alpha_like"/>
    <property type="match status" value="2"/>
</dbReference>
<dbReference type="SUPFAM" id="SSF52343">
    <property type="entry name" value="Ferredoxin reductase-like, C-terminal NADP-linked domain"/>
    <property type="match status" value="2"/>
</dbReference>
<keyword evidence="12" id="KW-0408">Iron</keyword>
<dbReference type="InterPro" id="IPR023173">
    <property type="entry name" value="NADPH_Cyt_P450_Rdtase_alpha"/>
</dbReference>
<dbReference type="Pfam" id="PF13237">
    <property type="entry name" value="Fer4_10"/>
    <property type="match status" value="1"/>
</dbReference>
<evidence type="ECO:0000256" key="15">
    <source>
        <dbReference type="ARBA" id="ARBA00061065"/>
    </source>
</evidence>
<evidence type="ECO:0000259" key="19">
    <source>
        <dbReference type="PROSITE" id="PS51379"/>
    </source>
</evidence>
<evidence type="ECO:0000256" key="6">
    <source>
        <dbReference type="ARBA" id="ARBA00022643"/>
    </source>
</evidence>
<dbReference type="OrthoDB" id="1856718at2759"/>
<reference evidence="21 22" key="1">
    <citation type="submission" date="2020-04" db="EMBL/GenBank/DDBJ databases">
        <title>Perkinsus olseni comparative genomics.</title>
        <authorList>
            <person name="Bogema D.R."/>
        </authorList>
    </citation>
    <scope>NUCLEOTIDE SEQUENCE [LARGE SCALE GENOMIC DNA]</scope>
    <source>
        <strain evidence="21">00978-12</strain>
    </source>
</reference>
<dbReference type="FunFam" id="3.40.50.80:FF:000001">
    <property type="entry name" value="NADPH--cytochrome P450 reductase 1"/>
    <property type="match status" value="2"/>
</dbReference>
<dbReference type="SMART" id="SM00890">
    <property type="entry name" value="EKR"/>
    <property type="match status" value="2"/>
</dbReference>
<evidence type="ECO:0000256" key="10">
    <source>
        <dbReference type="ARBA" id="ARBA00022982"/>
    </source>
</evidence>
<dbReference type="InterPro" id="IPR002869">
    <property type="entry name" value="Pyrv_flavodox_OxRed_cen"/>
</dbReference>
<dbReference type="SUPFAM" id="SSF53323">
    <property type="entry name" value="Pyruvate-ferredoxin oxidoreductase, PFOR, domain III"/>
    <property type="match status" value="2"/>
</dbReference>
<evidence type="ECO:0000256" key="12">
    <source>
        <dbReference type="ARBA" id="ARBA00023004"/>
    </source>
</evidence>
<dbReference type="InterPro" id="IPR017900">
    <property type="entry name" value="4Fe4S_Fe_S_CS"/>
</dbReference>
<dbReference type="InterPro" id="IPR019456">
    <property type="entry name" value="Pyrv-flavodox_OxRtase_EKR"/>
</dbReference>
<dbReference type="InterPro" id="IPR009014">
    <property type="entry name" value="Transketo_C/PFOR_II"/>
</dbReference>
<evidence type="ECO:0000256" key="9">
    <source>
        <dbReference type="ARBA" id="ARBA00022857"/>
    </source>
</evidence>
<dbReference type="InterPro" id="IPR003097">
    <property type="entry name" value="CysJ-like_FAD-binding"/>
</dbReference>
<feature type="domain" description="4Fe-4S ferredoxin-type" evidence="19">
    <location>
        <begin position="2563"/>
        <end position="2592"/>
    </location>
</feature>
<evidence type="ECO:0000256" key="16">
    <source>
        <dbReference type="ARBA" id="ARBA00067011"/>
    </source>
</evidence>
<dbReference type="FunFam" id="3.40.50.970:FF:000012">
    <property type="entry name" value="Pyruvate:ferredoxin (Flavodoxin) oxidoreductase"/>
    <property type="match status" value="2"/>
</dbReference>
<dbReference type="Pfam" id="PF00258">
    <property type="entry name" value="Flavodoxin_1"/>
    <property type="match status" value="2"/>
</dbReference>
<dbReference type="Pfam" id="PF00667">
    <property type="entry name" value="FAD_binding_1"/>
    <property type="match status" value="2"/>
</dbReference>
<dbReference type="Gene3D" id="3.40.50.920">
    <property type="match status" value="2"/>
</dbReference>
<keyword evidence="6" id="KW-0288">FMN</keyword>
<dbReference type="Proteomes" id="UP000541610">
    <property type="component" value="Unassembled WGS sequence"/>
</dbReference>
<dbReference type="InterPro" id="IPR039261">
    <property type="entry name" value="FNR_nucleotide-bd"/>
</dbReference>
<organism evidence="21 22">
    <name type="scientific">Perkinsus olseni</name>
    <name type="common">Perkinsus atlanticus</name>
    <dbReference type="NCBI Taxonomy" id="32597"/>
    <lineage>
        <taxon>Eukaryota</taxon>
        <taxon>Sar</taxon>
        <taxon>Alveolata</taxon>
        <taxon>Perkinsozoa</taxon>
        <taxon>Perkinsea</taxon>
        <taxon>Perkinsida</taxon>
        <taxon>Perkinsidae</taxon>
        <taxon>Perkinsus</taxon>
    </lineage>
</organism>
<dbReference type="GO" id="GO:0010181">
    <property type="term" value="F:FMN binding"/>
    <property type="evidence" value="ECO:0007669"/>
    <property type="project" value="InterPro"/>
</dbReference>
<dbReference type="FunFam" id="3.40.920.10:FF:000001">
    <property type="entry name" value="Pyruvate:ferredoxin (Flavodoxin) oxidoreductase"/>
    <property type="match status" value="2"/>
</dbReference>
<dbReference type="GO" id="GO:0022900">
    <property type="term" value="P:electron transport chain"/>
    <property type="evidence" value="ECO:0007669"/>
    <property type="project" value="InterPro"/>
</dbReference>
<dbReference type="Gene3D" id="3.40.920.10">
    <property type="entry name" value="Pyruvate-ferredoxin oxidoreductase, PFOR, domain III"/>
    <property type="match status" value="2"/>
</dbReference>
<dbReference type="FunFam" id="3.40.50.970:FF:000041">
    <property type="entry name" value="Pyruvate:ferredoxin (Flavodoxin) oxidoreductase"/>
    <property type="match status" value="2"/>
</dbReference>
<evidence type="ECO:0000259" key="18">
    <source>
        <dbReference type="PROSITE" id="PS50902"/>
    </source>
</evidence>
<evidence type="ECO:0000313" key="21">
    <source>
        <dbReference type="EMBL" id="KAF4689950.1"/>
    </source>
</evidence>
<evidence type="ECO:0000256" key="8">
    <source>
        <dbReference type="ARBA" id="ARBA00022827"/>
    </source>
</evidence>
<dbReference type="InterPro" id="IPR011895">
    <property type="entry name" value="Pyrv_flavodox_OxRed"/>
</dbReference>
<dbReference type="SUPFAM" id="SSF54862">
    <property type="entry name" value="4Fe-4S ferredoxins"/>
    <property type="match status" value="2"/>
</dbReference>
<dbReference type="Pfam" id="PF01855">
    <property type="entry name" value="POR_N"/>
    <property type="match status" value="2"/>
</dbReference>
<dbReference type="FunFam" id="3.40.50.920:FF:000007">
    <property type="entry name" value="Pyruvate:ferredoxin (Flavodoxin) oxidoreductase"/>
    <property type="match status" value="2"/>
</dbReference>
<dbReference type="GO" id="GO:0051539">
    <property type="term" value="F:4 iron, 4 sulfur cluster binding"/>
    <property type="evidence" value="ECO:0007669"/>
    <property type="project" value="UniProtKB-KW"/>
</dbReference>
<keyword evidence="13" id="KW-0411">Iron-sulfur</keyword>
<dbReference type="SUPFAM" id="SSF52518">
    <property type="entry name" value="Thiamin diphosphate-binding fold (THDP-binding)"/>
    <property type="match status" value="4"/>
</dbReference>
<dbReference type="InterPro" id="IPR033412">
    <property type="entry name" value="PFOR_II"/>
</dbReference>
<dbReference type="GO" id="GO:0006979">
    <property type="term" value="P:response to oxidative stress"/>
    <property type="evidence" value="ECO:0007669"/>
    <property type="project" value="TreeGrafter"/>
</dbReference>
<dbReference type="InterPro" id="IPR002880">
    <property type="entry name" value="Pyrv_Fd/Flavodoxin_OxRdtase_N"/>
</dbReference>
<keyword evidence="8" id="KW-0274">FAD</keyword>
<dbReference type="EC" id="1.2.1.51" evidence="16"/>
<dbReference type="Pfam" id="PF10371">
    <property type="entry name" value="EKR"/>
    <property type="match status" value="2"/>
</dbReference>
<dbReference type="InterPro" id="IPR017927">
    <property type="entry name" value="FAD-bd_FR_type"/>
</dbReference>
<dbReference type="GO" id="GO:0050243">
    <property type="term" value="F:pyruvate dehydrogenase (NADP+) activity"/>
    <property type="evidence" value="ECO:0007669"/>
    <property type="project" value="UniProtKB-EC"/>
</dbReference>
<dbReference type="InterPro" id="IPR019752">
    <property type="entry name" value="Pyrv/ketoisovalerate_OxRed_cat"/>
</dbReference>
<comment type="similarity">
    <text evidence="15">In the N-terminal section; belongs to the pyruvate:ferredoxin/flavodoxin oxidoreductase family.</text>
</comment>
<dbReference type="PANTHER" id="PTHR32154:SF0">
    <property type="entry name" value="PYRUVATE-FLAVODOXIN OXIDOREDUCTASE-RELATED"/>
    <property type="match status" value="1"/>
</dbReference>
<accession>A0A7J6P2G3</accession>
<keyword evidence="4" id="KW-0004">4Fe-4S</keyword>